<evidence type="ECO:0000313" key="2">
    <source>
        <dbReference type="EMBL" id="QNN50153.1"/>
    </source>
</evidence>
<feature type="region of interest" description="Disordered" evidence="1">
    <location>
        <begin position="40"/>
        <end position="94"/>
    </location>
</feature>
<name>A0A7G9R3H8_9MICO</name>
<feature type="compositionally biased region" description="Basic residues" evidence="1">
    <location>
        <begin position="1"/>
        <end position="19"/>
    </location>
</feature>
<protein>
    <recommendedName>
        <fullName evidence="4">HNH endonuclease</fullName>
    </recommendedName>
</protein>
<dbReference type="KEGG" id="pei:H9L10_03595"/>
<accession>A0A7G9R3H8</accession>
<sequence>MTKPKAAHHRGNFHVRARHIRDTANADPTTTCWRCGHTLAEHPPHKNGKPATWTAGHIIDGDPTSPLAPEASTCNYSAGATTGNQRRATGYTWP</sequence>
<reference evidence="2 3" key="1">
    <citation type="submission" date="2020-08" db="EMBL/GenBank/DDBJ databases">
        <title>Genome sequence of Phycicoccus endophyticus JCM 31784T.</title>
        <authorList>
            <person name="Hyun D.-W."/>
            <person name="Bae J.-W."/>
        </authorList>
    </citation>
    <scope>NUCLEOTIDE SEQUENCE [LARGE SCALE GENOMIC DNA]</scope>
    <source>
        <strain evidence="2 3">JCM 31784</strain>
    </source>
</reference>
<keyword evidence="3" id="KW-1185">Reference proteome</keyword>
<organism evidence="2 3">
    <name type="scientific">Phycicoccus endophyticus</name>
    <dbReference type="NCBI Taxonomy" id="1690220"/>
    <lineage>
        <taxon>Bacteria</taxon>
        <taxon>Bacillati</taxon>
        <taxon>Actinomycetota</taxon>
        <taxon>Actinomycetes</taxon>
        <taxon>Micrococcales</taxon>
        <taxon>Intrasporangiaceae</taxon>
        <taxon>Phycicoccus</taxon>
    </lineage>
</organism>
<gene>
    <name evidence="2" type="ORF">H9L10_03595</name>
</gene>
<dbReference type="Proteomes" id="UP000515976">
    <property type="component" value="Chromosome"/>
</dbReference>
<feature type="region of interest" description="Disordered" evidence="1">
    <location>
        <begin position="1"/>
        <end position="22"/>
    </location>
</feature>
<evidence type="ECO:0008006" key="4">
    <source>
        <dbReference type="Google" id="ProtNLM"/>
    </source>
</evidence>
<feature type="compositionally biased region" description="Polar residues" evidence="1">
    <location>
        <begin position="72"/>
        <end position="87"/>
    </location>
</feature>
<dbReference type="RefSeq" id="WP_166102351.1">
    <property type="nucleotide sequence ID" value="NZ_BMMY01000002.1"/>
</dbReference>
<proteinExistence type="predicted"/>
<dbReference type="EMBL" id="CP060712">
    <property type="protein sequence ID" value="QNN50153.1"/>
    <property type="molecule type" value="Genomic_DNA"/>
</dbReference>
<dbReference type="AlphaFoldDB" id="A0A7G9R3H8"/>
<evidence type="ECO:0000313" key="3">
    <source>
        <dbReference type="Proteomes" id="UP000515976"/>
    </source>
</evidence>
<evidence type="ECO:0000256" key="1">
    <source>
        <dbReference type="SAM" id="MobiDB-lite"/>
    </source>
</evidence>